<dbReference type="GO" id="GO:0003676">
    <property type="term" value="F:nucleic acid binding"/>
    <property type="evidence" value="ECO:0007669"/>
    <property type="project" value="InterPro"/>
</dbReference>
<comment type="similarity">
    <text evidence="9">Belongs to the DEAD box helicase family. DDX46/PRP5 subfamily.</text>
</comment>
<keyword evidence="8" id="KW-0539">Nucleus</keyword>
<feature type="domain" description="Helicase ATP-binding" evidence="13">
    <location>
        <begin position="168"/>
        <end position="346"/>
    </location>
</feature>
<dbReference type="InterPro" id="IPR027417">
    <property type="entry name" value="P-loop_NTPase"/>
</dbReference>
<evidence type="ECO:0000256" key="8">
    <source>
        <dbReference type="ARBA" id="ARBA00023242"/>
    </source>
</evidence>
<evidence type="ECO:0000256" key="11">
    <source>
        <dbReference type="RuleBase" id="RU000492"/>
    </source>
</evidence>
<dbReference type="SMART" id="SM00487">
    <property type="entry name" value="DEXDc"/>
    <property type="match status" value="1"/>
</dbReference>
<evidence type="ECO:0000256" key="7">
    <source>
        <dbReference type="ARBA" id="ARBA00023187"/>
    </source>
</evidence>
<dbReference type="InterPro" id="IPR000629">
    <property type="entry name" value="RNA-helicase_DEAD-box_CS"/>
</dbReference>
<reference evidence="16 17" key="1">
    <citation type="submission" date="2016-08" db="EMBL/GenBank/DDBJ databases">
        <title>Genomes of anaerobic fungi encode conserved fungal cellulosomes for biomass hydrolysis.</title>
        <authorList>
            <consortium name="DOE Joint Genome Institute"/>
            <person name="Haitjema C.H."/>
            <person name="Gilmore S.P."/>
            <person name="Henske J.K."/>
            <person name="Solomon K.V."/>
            <person name="De Groot R."/>
            <person name="Kuo A."/>
            <person name="Mondo S.J."/>
            <person name="Salamov A.A."/>
            <person name="Labutti K."/>
            <person name="Zhao Z."/>
            <person name="Chiniquy J."/>
            <person name="Barry K."/>
            <person name="Brewer H.M."/>
            <person name="Purvine S.O."/>
            <person name="Wright A.T."/>
            <person name="Boxma B."/>
            <person name="Van Alen T."/>
            <person name="Hackstein J.H."/>
            <person name="Baker S.E."/>
            <person name="Grigoriev I.V."/>
            <person name="O'Malley M.A."/>
        </authorList>
    </citation>
    <scope>NUCLEOTIDE SEQUENCE [LARGE SCALE GENOMIC DNA]</scope>
    <source>
        <strain evidence="17">finn</strain>
    </source>
</reference>
<dbReference type="CDD" id="cd18787">
    <property type="entry name" value="SF2_C_DEAD"/>
    <property type="match status" value="1"/>
</dbReference>
<dbReference type="InterPro" id="IPR014001">
    <property type="entry name" value="Helicase_ATP-bd"/>
</dbReference>
<keyword evidence="6 11" id="KW-0067">ATP-binding</keyword>
<dbReference type="Pfam" id="PF00271">
    <property type="entry name" value="Helicase_C"/>
    <property type="match status" value="1"/>
</dbReference>
<dbReference type="PROSITE" id="PS51194">
    <property type="entry name" value="HELICASE_CTER"/>
    <property type="match status" value="1"/>
</dbReference>
<dbReference type="SMART" id="SM00490">
    <property type="entry name" value="HELICc"/>
    <property type="match status" value="1"/>
</dbReference>
<dbReference type="Proteomes" id="UP000193719">
    <property type="component" value="Unassembled WGS sequence"/>
</dbReference>
<keyword evidence="4 11" id="KW-0378">Hydrolase</keyword>
<evidence type="ECO:0000256" key="6">
    <source>
        <dbReference type="ARBA" id="ARBA00022840"/>
    </source>
</evidence>
<dbReference type="GO" id="GO:0005634">
    <property type="term" value="C:nucleus"/>
    <property type="evidence" value="ECO:0007669"/>
    <property type="project" value="UniProtKB-SubCell"/>
</dbReference>
<feature type="compositionally biased region" description="Acidic residues" evidence="12">
    <location>
        <begin position="51"/>
        <end position="62"/>
    </location>
</feature>
<dbReference type="PROSITE" id="PS00039">
    <property type="entry name" value="DEAD_ATP_HELICASE"/>
    <property type="match status" value="1"/>
</dbReference>
<feature type="compositionally biased region" description="Basic and acidic residues" evidence="12">
    <location>
        <begin position="544"/>
        <end position="556"/>
    </location>
</feature>
<feature type="compositionally biased region" description="Basic and acidic residues" evidence="12">
    <location>
        <begin position="580"/>
        <end position="590"/>
    </location>
</feature>
<dbReference type="InterPro" id="IPR014014">
    <property type="entry name" value="RNA_helicase_DEAD_Q_motif"/>
</dbReference>
<keyword evidence="7" id="KW-0507">mRNA processing</keyword>
<dbReference type="SUPFAM" id="SSF52540">
    <property type="entry name" value="P-loop containing nucleoside triphosphate hydrolases"/>
    <property type="match status" value="1"/>
</dbReference>
<feature type="compositionally biased region" description="Low complexity" evidence="12">
    <location>
        <begin position="591"/>
        <end position="609"/>
    </location>
</feature>
<proteinExistence type="inferred from homology"/>
<evidence type="ECO:0000313" key="16">
    <source>
        <dbReference type="EMBL" id="ORX44050.1"/>
    </source>
</evidence>
<feature type="compositionally biased region" description="Acidic residues" evidence="12">
    <location>
        <begin position="567"/>
        <end position="579"/>
    </location>
</feature>
<evidence type="ECO:0000259" key="13">
    <source>
        <dbReference type="PROSITE" id="PS51192"/>
    </source>
</evidence>
<evidence type="ECO:0000256" key="9">
    <source>
        <dbReference type="ARBA" id="ARBA00038511"/>
    </source>
</evidence>
<evidence type="ECO:0000256" key="5">
    <source>
        <dbReference type="ARBA" id="ARBA00022806"/>
    </source>
</evidence>
<dbReference type="Pfam" id="PF00270">
    <property type="entry name" value="DEAD"/>
    <property type="match status" value="1"/>
</dbReference>
<dbReference type="PROSITE" id="PS51195">
    <property type="entry name" value="Q_MOTIF"/>
    <property type="match status" value="1"/>
</dbReference>
<dbReference type="AlphaFoldDB" id="A0A1Y1V0L0"/>
<dbReference type="InterPro" id="IPR011545">
    <property type="entry name" value="DEAD/DEAH_box_helicase_dom"/>
</dbReference>
<gene>
    <name evidence="16" type="ORF">BCR36DRAFT_302439</name>
</gene>
<keyword evidence="5 11" id="KW-0347">Helicase</keyword>
<keyword evidence="3 11" id="KW-0547">Nucleotide-binding</keyword>
<evidence type="ECO:0000259" key="15">
    <source>
        <dbReference type="PROSITE" id="PS51195"/>
    </source>
</evidence>
<evidence type="ECO:0000256" key="2">
    <source>
        <dbReference type="ARBA" id="ARBA00012552"/>
    </source>
</evidence>
<accession>A0A1Y1V0L0</accession>
<sequence length="784" mass="87650">MDIDKPNEEGSDEIDALDAFMKNVHKEVEEIKKQDELSLKNTESGSTEFPIDQDDNDYTTEEEDEEDILALAAKKLAKRKDLIAVDHSTIQYEPFRKNFYIEPPELANMKQVEVEQVRKELDNIKVQGRNCPKPVRKWTQFGLPTGCLEVIKRVLKYQQPSPIQCQAIPAVMSGRDVISVAKTGSGKTIAFLLPMFRAIKDQRPLEPQEGPIALIMTPTRELAVQIYKECRHFTRILGLNVTCAYGGSPIKDQIAELKKGAEIIVCTPGRMIDLLCANSGRVTNLRRVTYLVLDEADRMFDMGFEPQVMKIVNNIRPDRQTLLFSATFPRQIDALARKILTKPLEITVGGKSVVCEDVEQHVEVREEETKFRRLLEILGLYYKQDLNPRTLVFVDRQEAADNLLRELIRFGYPCQSLHGGKDQADRDSTISDFKSGVTNILIATSVAARGLDVKDLNLVINYECPNHLEDYVHRVGRTGRAGNKGTAYTFVTPQQDKYANDIVSALKMSHTDIPPELQKLADEFINKVKAGDAQYSSSGFGGKGLERLDKERENSKKLQRKIHGAELDEEDEDNTDEEEEKLKESIDSKITDISSTTKTQTSTTTTSTTNPASTENKIPGKGIEADKIKAVQEIAALVNAKIGASVKAKKSMEGATPEIKIESTAVKPTTDPNASENSSLYAFEIEINDYPQKARWRVTNKEQITMITELTGAAITTRGTFFPSGKTPGPNERKLYLFIEGETQLIVDKAKTEIKRILTEATLSCIEAESRGTSSEATGRYTVI</sequence>
<dbReference type="GO" id="GO:0003724">
    <property type="term" value="F:RNA helicase activity"/>
    <property type="evidence" value="ECO:0007669"/>
    <property type="project" value="UniProtKB-EC"/>
</dbReference>
<dbReference type="OrthoDB" id="196131at2759"/>
<evidence type="ECO:0000259" key="14">
    <source>
        <dbReference type="PROSITE" id="PS51194"/>
    </source>
</evidence>
<feature type="region of interest" description="Disordered" evidence="12">
    <location>
        <begin position="539"/>
        <end position="621"/>
    </location>
</feature>
<evidence type="ECO:0000313" key="17">
    <source>
        <dbReference type="Proteomes" id="UP000193719"/>
    </source>
</evidence>
<dbReference type="EMBL" id="MCFH01000048">
    <property type="protein sequence ID" value="ORX44050.1"/>
    <property type="molecule type" value="Genomic_DNA"/>
</dbReference>
<evidence type="ECO:0000256" key="3">
    <source>
        <dbReference type="ARBA" id="ARBA00022741"/>
    </source>
</evidence>
<dbReference type="CDD" id="cd22475">
    <property type="entry name" value="KH-I_AtRH42_like"/>
    <property type="match status" value="1"/>
</dbReference>
<dbReference type="Pfam" id="PF23469">
    <property type="entry name" value="KH_12"/>
    <property type="match status" value="1"/>
</dbReference>
<dbReference type="PANTHER" id="PTHR47958">
    <property type="entry name" value="ATP-DEPENDENT RNA HELICASE DBP3"/>
    <property type="match status" value="1"/>
</dbReference>
<dbReference type="InterPro" id="IPR001650">
    <property type="entry name" value="Helicase_C-like"/>
</dbReference>
<feature type="short sequence motif" description="Q motif" evidence="10">
    <location>
        <begin position="136"/>
        <end position="165"/>
    </location>
</feature>
<keyword evidence="17" id="KW-1185">Reference proteome</keyword>
<protein>
    <recommendedName>
        <fullName evidence="2">RNA helicase</fullName>
        <ecNumber evidence="2">3.6.4.13</ecNumber>
    </recommendedName>
</protein>
<name>A0A1Y1V0L0_9FUNG</name>
<evidence type="ECO:0000256" key="1">
    <source>
        <dbReference type="ARBA" id="ARBA00004123"/>
    </source>
</evidence>
<comment type="subcellular location">
    <subcellularLocation>
        <location evidence="1">Nucleus</location>
    </subcellularLocation>
</comment>
<dbReference type="GO" id="GO:0008380">
    <property type="term" value="P:RNA splicing"/>
    <property type="evidence" value="ECO:0007669"/>
    <property type="project" value="UniProtKB-KW"/>
</dbReference>
<evidence type="ECO:0000256" key="10">
    <source>
        <dbReference type="PROSITE-ProRule" id="PRU00552"/>
    </source>
</evidence>
<dbReference type="GO" id="GO:0005524">
    <property type="term" value="F:ATP binding"/>
    <property type="evidence" value="ECO:0007669"/>
    <property type="project" value="UniProtKB-KW"/>
</dbReference>
<organism evidence="16 17">
    <name type="scientific">Piromyces finnis</name>
    <dbReference type="NCBI Taxonomy" id="1754191"/>
    <lineage>
        <taxon>Eukaryota</taxon>
        <taxon>Fungi</taxon>
        <taxon>Fungi incertae sedis</taxon>
        <taxon>Chytridiomycota</taxon>
        <taxon>Chytridiomycota incertae sedis</taxon>
        <taxon>Neocallimastigomycetes</taxon>
        <taxon>Neocallimastigales</taxon>
        <taxon>Neocallimastigaceae</taxon>
        <taxon>Piromyces</taxon>
    </lineage>
</organism>
<dbReference type="EC" id="3.6.4.13" evidence="2"/>
<comment type="caution">
    <text evidence="16">The sequence shown here is derived from an EMBL/GenBank/DDBJ whole genome shotgun (WGS) entry which is preliminary data.</text>
</comment>
<evidence type="ECO:0000256" key="4">
    <source>
        <dbReference type="ARBA" id="ARBA00022801"/>
    </source>
</evidence>
<feature type="domain" description="DEAD-box RNA helicase Q" evidence="15">
    <location>
        <begin position="136"/>
        <end position="165"/>
    </location>
</feature>
<dbReference type="InterPro" id="IPR056149">
    <property type="entry name" value="PRP5/DDX46/KHDC4_KH"/>
</dbReference>
<dbReference type="CDD" id="cd17953">
    <property type="entry name" value="DEADc_DDX46"/>
    <property type="match status" value="1"/>
</dbReference>
<dbReference type="PROSITE" id="PS51192">
    <property type="entry name" value="HELICASE_ATP_BIND_1"/>
    <property type="match status" value="1"/>
</dbReference>
<dbReference type="FunFam" id="3.40.50.300:FF:000079">
    <property type="entry name" value="probable ATP-dependent RNA helicase DDX17"/>
    <property type="match status" value="1"/>
</dbReference>
<feature type="region of interest" description="Disordered" evidence="12">
    <location>
        <begin position="35"/>
        <end position="62"/>
    </location>
</feature>
<evidence type="ECO:0000256" key="12">
    <source>
        <dbReference type="SAM" id="MobiDB-lite"/>
    </source>
</evidence>
<dbReference type="Gene3D" id="3.40.50.300">
    <property type="entry name" value="P-loop containing nucleotide triphosphate hydrolases"/>
    <property type="match status" value="2"/>
</dbReference>
<feature type="domain" description="Helicase C-terminal" evidence="14">
    <location>
        <begin position="357"/>
        <end position="521"/>
    </location>
</feature>
<reference evidence="16 17" key="2">
    <citation type="submission" date="2016-08" db="EMBL/GenBank/DDBJ databases">
        <title>Pervasive Adenine N6-methylation of Active Genes in Fungi.</title>
        <authorList>
            <consortium name="DOE Joint Genome Institute"/>
            <person name="Mondo S.J."/>
            <person name="Dannebaum R.O."/>
            <person name="Kuo R.C."/>
            <person name="Labutti K."/>
            <person name="Haridas S."/>
            <person name="Kuo A."/>
            <person name="Salamov A."/>
            <person name="Ahrendt S.R."/>
            <person name="Lipzen A."/>
            <person name="Sullivan W."/>
            <person name="Andreopoulos W.B."/>
            <person name="Clum A."/>
            <person name="Lindquist E."/>
            <person name="Daum C."/>
            <person name="Ramamoorthy G.K."/>
            <person name="Gryganskyi A."/>
            <person name="Culley D."/>
            <person name="Magnuson J.K."/>
            <person name="James T.Y."/>
            <person name="O'Malley M.A."/>
            <person name="Stajich J.E."/>
            <person name="Spatafora J.W."/>
            <person name="Visel A."/>
            <person name="Grigoriev I.V."/>
        </authorList>
    </citation>
    <scope>NUCLEOTIDE SEQUENCE [LARGE SCALE GENOMIC DNA]</scope>
    <source>
        <strain evidence="17">finn</strain>
    </source>
</reference>
<keyword evidence="7" id="KW-0508">mRNA splicing</keyword>
<dbReference type="STRING" id="1754191.A0A1Y1V0L0"/>
<dbReference type="GO" id="GO:0016787">
    <property type="term" value="F:hydrolase activity"/>
    <property type="evidence" value="ECO:0007669"/>
    <property type="project" value="UniProtKB-KW"/>
</dbReference>